<proteinExistence type="predicted"/>
<feature type="transmembrane region" description="Helical" evidence="2">
    <location>
        <begin position="153"/>
        <end position="171"/>
    </location>
</feature>
<keyword evidence="2" id="KW-0812">Transmembrane</keyword>
<gene>
    <name evidence="4" type="ORF">Aco03nite_075620</name>
</gene>
<organism evidence="4 5">
    <name type="scientific">Actinoplanes couchii</name>
    <dbReference type="NCBI Taxonomy" id="403638"/>
    <lineage>
        <taxon>Bacteria</taxon>
        <taxon>Bacillati</taxon>
        <taxon>Actinomycetota</taxon>
        <taxon>Actinomycetes</taxon>
        <taxon>Micromonosporales</taxon>
        <taxon>Micromonosporaceae</taxon>
        <taxon>Actinoplanes</taxon>
    </lineage>
</organism>
<protein>
    <recommendedName>
        <fullName evidence="3">BON domain-containing protein</fullName>
    </recommendedName>
</protein>
<dbReference type="Gene3D" id="3.30.1340.30">
    <property type="match status" value="1"/>
</dbReference>
<feature type="region of interest" description="Disordered" evidence="1">
    <location>
        <begin position="1"/>
        <end position="21"/>
    </location>
</feature>
<evidence type="ECO:0000259" key="3">
    <source>
        <dbReference type="PROSITE" id="PS50914"/>
    </source>
</evidence>
<dbReference type="InterPro" id="IPR007055">
    <property type="entry name" value="BON_dom"/>
</dbReference>
<evidence type="ECO:0000313" key="4">
    <source>
        <dbReference type="EMBL" id="GID59158.1"/>
    </source>
</evidence>
<reference evidence="4 5" key="1">
    <citation type="submission" date="2021-01" db="EMBL/GenBank/DDBJ databases">
        <title>Whole genome shotgun sequence of Actinoplanes couchii NBRC 106145.</title>
        <authorList>
            <person name="Komaki H."/>
            <person name="Tamura T."/>
        </authorList>
    </citation>
    <scope>NUCLEOTIDE SEQUENCE [LARGE SCALE GENOMIC DNA]</scope>
    <source>
        <strain evidence="4 5">NBRC 106145</strain>
    </source>
</reference>
<dbReference type="EMBL" id="BOMG01000094">
    <property type="protein sequence ID" value="GID59158.1"/>
    <property type="molecule type" value="Genomic_DNA"/>
</dbReference>
<dbReference type="Pfam" id="PF04972">
    <property type="entry name" value="BON"/>
    <property type="match status" value="1"/>
</dbReference>
<keyword evidence="2" id="KW-1133">Transmembrane helix</keyword>
<keyword evidence="2" id="KW-0472">Membrane</keyword>
<comment type="caution">
    <text evidence="4">The sequence shown here is derived from an EMBL/GenBank/DDBJ whole genome shotgun (WGS) entry which is preliminary data.</text>
</comment>
<dbReference type="RefSeq" id="WP_203804939.1">
    <property type="nucleotide sequence ID" value="NZ_BAAAQE010000094.1"/>
</dbReference>
<dbReference type="Proteomes" id="UP000612282">
    <property type="component" value="Unassembled WGS sequence"/>
</dbReference>
<feature type="transmembrane region" description="Helical" evidence="2">
    <location>
        <begin position="127"/>
        <end position="147"/>
    </location>
</feature>
<accession>A0ABQ3XKZ0</accession>
<dbReference type="PROSITE" id="PS50914">
    <property type="entry name" value="BON"/>
    <property type="match status" value="1"/>
</dbReference>
<name>A0ABQ3XKZ0_9ACTN</name>
<evidence type="ECO:0000256" key="2">
    <source>
        <dbReference type="SAM" id="Phobius"/>
    </source>
</evidence>
<sequence length="175" mass="18607">MSIVWPQPYDDAWPDRRPRPASGPDIRLTVDVIERILGDPRLESELILVEVQNGVANLIGTVGSLAARVTAADIARGTPGVTDICNRLELARAADVTTMDRPDAFDELIAHWDEPRRPVATPRRAQLLKGAAVLVGTVALLLGVVLYPQLGGAGALLIAVPWLAVATALAVQSAL</sequence>
<evidence type="ECO:0000313" key="5">
    <source>
        <dbReference type="Proteomes" id="UP000612282"/>
    </source>
</evidence>
<keyword evidence="5" id="KW-1185">Reference proteome</keyword>
<evidence type="ECO:0000256" key="1">
    <source>
        <dbReference type="SAM" id="MobiDB-lite"/>
    </source>
</evidence>
<feature type="domain" description="BON" evidence="3">
    <location>
        <begin position="24"/>
        <end position="92"/>
    </location>
</feature>